<name>A0A1Y0EJI5_9BURK</name>
<protein>
    <submittedName>
        <fullName evidence="1">Uncharacterized protein</fullName>
    </submittedName>
</protein>
<accession>A0A1Y0EJI5</accession>
<dbReference type="EMBL" id="CP021455">
    <property type="protein sequence ID" value="ARU03529.1"/>
    <property type="molecule type" value="Genomic_DNA"/>
</dbReference>
<sequence length="66" mass="7310">MPAWMTRWRSILGALIVFTVLALTLGALGAKLILRDHHDSVSTLHWVEICTDAGTRLVLMDLGVPR</sequence>
<evidence type="ECO:0000313" key="1">
    <source>
        <dbReference type="EMBL" id="ARU03529.1"/>
    </source>
</evidence>
<gene>
    <name evidence="1" type="ORF">CCO03_01470</name>
</gene>
<evidence type="ECO:0000313" key="2">
    <source>
        <dbReference type="Proteomes" id="UP000196138"/>
    </source>
</evidence>
<dbReference type="AlphaFoldDB" id="A0A1Y0EJI5"/>
<keyword evidence="2" id="KW-1185">Reference proteome</keyword>
<organism evidence="1 2">
    <name type="scientific">Comamonas serinivorans</name>
    <dbReference type="NCBI Taxonomy" id="1082851"/>
    <lineage>
        <taxon>Bacteria</taxon>
        <taxon>Pseudomonadati</taxon>
        <taxon>Pseudomonadota</taxon>
        <taxon>Betaproteobacteria</taxon>
        <taxon>Burkholderiales</taxon>
        <taxon>Comamonadaceae</taxon>
        <taxon>Comamonas</taxon>
    </lineage>
</organism>
<dbReference type="Proteomes" id="UP000196138">
    <property type="component" value="Chromosome"/>
</dbReference>
<dbReference type="KEGG" id="cser:CCO03_01470"/>
<reference evidence="1 2" key="1">
    <citation type="submission" date="2017-05" db="EMBL/GenBank/DDBJ databases">
        <authorList>
            <person name="Song R."/>
            <person name="Chenine A.L."/>
            <person name="Ruprecht R.M."/>
        </authorList>
    </citation>
    <scope>NUCLEOTIDE SEQUENCE [LARGE SCALE GENOMIC DNA]</scope>
    <source>
        <strain evidence="1 2">DSM 26136</strain>
    </source>
</reference>
<dbReference type="RefSeq" id="WP_087276294.1">
    <property type="nucleotide sequence ID" value="NZ_CP021455.1"/>
</dbReference>
<proteinExistence type="predicted"/>